<dbReference type="InterPro" id="IPR052181">
    <property type="entry name" value="5hmC_binding"/>
</dbReference>
<comment type="caution">
    <text evidence="6">The sequence shown here is derived from an EMBL/GenBank/DDBJ whole genome shotgun (WGS) entry which is preliminary data.</text>
</comment>
<dbReference type="PANTHER" id="PTHR14087">
    <property type="entry name" value="THYMOCYTE NUCLEAR PROTEIN 1"/>
    <property type="match status" value="1"/>
</dbReference>
<evidence type="ECO:0000256" key="3">
    <source>
        <dbReference type="SAM" id="MobiDB-lite"/>
    </source>
</evidence>
<feature type="compositionally biased region" description="Basic residues" evidence="3">
    <location>
        <begin position="241"/>
        <end position="250"/>
    </location>
</feature>
<proteinExistence type="predicted"/>
<evidence type="ECO:0000256" key="4">
    <source>
        <dbReference type="SAM" id="SignalP"/>
    </source>
</evidence>
<evidence type="ECO:0000256" key="1">
    <source>
        <dbReference type="ARBA" id="ARBA00004123"/>
    </source>
</evidence>
<evidence type="ECO:0000259" key="5">
    <source>
        <dbReference type="Pfam" id="PF01878"/>
    </source>
</evidence>
<keyword evidence="2" id="KW-0539">Nucleus</keyword>
<evidence type="ECO:0000313" key="6">
    <source>
        <dbReference type="EMBL" id="KAL3808475.1"/>
    </source>
</evidence>
<dbReference type="EMBL" id="JALLPB020000506">
    <property type="protein sequence ID" value="KAL3808475.1"/>
    <property type="molecule type" value="Genomic_DNA"/>
</dbReference>
<keyword evidence="4" id="KW-0732">Signal</keyword>
<evidence type="ECO:0000256" key="2">
    <source>
        <dbReference type="ARBA" id="ARBA00023242"/>
    </source>
</evidence>
<organism evidence="6 7">
    <name type="scientific">Cyclostephanos tholiformis</name>
    <dbReference type="NCBI Taxonomy" id="382380"/>
    <lineage>
        <taxon>Eukaryota</taxon>
        <taxon>Sar</taxon>
        <taxon>Stramenopiles</taxon>
        <taxon>Ochrophyta</taxon>
        <taxon>Bacillariophyta</taxon>
        <taxon>Coscinodiscophyceae</taxon>
        <taxon>Thalassiosirophycidae</taxon>
        <taxon>Stephanodiscales</taxon>
        <taxon>Stephanodiscaceae</taxon>
        <taxon>Cyclostephanos</taxon>
    </lineage>
</organism>
<protein>
    <recommendedName>
        <fullName evidence="5">EVE domain-containing protein</fullName>
    </recommendedName>
</protein>
<dbReference type="Proteomes" id="UP001530377">
    <property type="component" value="Unassembled WGS sequence"/>
</dbReference>
<dbReference type="AlphaFoldDB" id="A0ABD3R6C2"/>
<dbReference type="CDD" id="cd21133">
    <property type="entry name" value="EVE"/>
    <property type="match status" value="1"/>
</dbReference>
<feature type="signal peptide" evidence="4">
    <location>
        <begin position="1"/>
        <end position="22"/>
    </location>
</feature>
<reference evidence="6 7" key="1">
    <citation type="submission" date="2024-10" db="EMBL/GenBank/DDBJ databases">
        <title>Updated reference genomes for cyclostephanoid diatoms.</title>
        <authorList>
            <person name="Roberts W.R."/>
            <person name="Alverson A.J."/>
        </authorList>
    </citation>
    <scope>NUCLEOTIDE SEQUENCE [LARGE SCALE GENOMIC DNA]</scope>
    <source>
        <strain evidence="6 7">AJA228-03</strain>
    </source>
</reference>
<gene>
    <name evidence="6" type="ORF">ACHAXA_000888</name>
</gene>
<sequence length="250" mass="28226">MRHRFPTITIAALTIIEFLALSGRNHSLLSRAFSLSKTNSRFPSKMPPTSLTKRCTAPAAAAAADDDDDAVQYFLLKSEPSEYSIEDLARDVREEWGGIRNYQARNHLRSMRVGDRAFFYHSQSSRPGIVGSVMIARTAMPDSSAYDPQSEYYDAKSTKENCRWDSVLVEYEMTFPVMLTLKELKDAVSNDPGGVIASMALFKQSRLSVVPLTRAQWVEVMTMIRNKSQEAGKTESEEGRNRKKKRIDNK</sequence>
<feature type="region of interest" description="Disordered" evidence="3">
    <location>
        <begin position="227"/>
        <end position="250"/>
    </location>
</feature>
<dbReference type="SUPFAM" id="SSF88697">
    <property type="entry name" value="PUA domain-like"/>
    <property type="match status" value="1"/>
</dbReference>
<feature type="domain" description="EVE" evidence="5">
    <location>
        <begin position="72"/>
        <end position="223"/>
    </location>
</feature>
<dbReference type="InterPro" id="IPR002740">
    <property type="entry name" value="EVE_domain"/>
</dbReference>
<accession>A0ABD3R6C2</accession>
<evidence type="ECO:0000313" key="7">
    <source>
        <dbReference type="Proteomes" id="UP001530377"/>
    </source>
</evidence>
<dbReference type="GO" id="GO:0005634">
    <property type="term" value="C:nucleus"/>
    <property type="evidence" value="ECO:0007669"/>
    <property type="project" value="UniProtKB-SubCell"/>
</dbReference>
<feature type="compositionally biased region" description="Basic and acidic residues" evidence="3">
    <location>
        <begin position="227"/>
        <end position="240"/>
    </location>
</feature>
<comment type="subcellular location">
    <subcellularLocation>
        <location evidence="1">Nucleus</location>
    </subcellularLocation>
</comment>
<dbReference type="InterPro" id="IPR047197">
    <property type="entry name" value="THYN1-like_EVE"/>
</dbReference>
<feature type="chain" id="PRO_5044771579" description="EVE domain-containing protein" evidence="4">
    <location>
        <begin position="23"/>
        <end position="250"/>
    </location>
</feature>
<name>A0ABD3R6C2_9STRA</name>
<dbReference type="Pfam" id="PF01878">
    <property type="entry name" value="EVE"/>
    <property type="match status" value="1"/>
</dbReference>
<keyword evidence="7" id="KW-1185">Reference proteome</keyword>
<dbReference type="Gene3D" id="3.10.590.10">
    <property type="entry name" value="ph1033 like domains"/>
    <property type="match status" value="1"/>
</dbReference>
<dbReference type="PANTHER" id="PTHR14087:SF7">
    <property type="entry name" value="THYMOCYTE NUCLEAR PROTEIN 1"/>
    <property type="match status" value="1"/>
</dbReference>
<dbReference type="InterPro" id="IPR015947">
    <property type="entry name" value="PUA-like_sf"/>
</dbReference>